<keyword evidence="2" id="KW-1185">Reference proteome</keyword>
<sequence>MKFELTKPLSRASAVGGNLTFLGFSVMHLTSHVCIKVFLCLNEWKMQLKQISTEIFCLKEIHNQRSLKSNHNQEISQIENPNFKNIARSSNKIFIKFNYVHA</sequence>
<evidence type="ECO:0000313" key="2">
    <source>
        <dbReference type="Proteomes" id="UP000183832"/>
    </source>
</evidence>
<dbReference type="Proteomes" id="UP000183832">
    <property type="component" value="Unassembled WGS sequence"/>
</dbReference>
<proteinExistence type="predicted"/>
<evidence type="ECO:0000313" key="1">
    <source>
        <dbReference type="EMBL" id="CRK98664.1"/>
    </source>
</evidence>
<dbReference type="EMBL" id="CVRI01000048">
    <property type="protein sequence ID" value="CRK98664.1"/>
    <property type="molecule type" value="Genomic_DNA"/>
</dbReference>
<name>A0A1J1IEM1_9DIPT</name>
<dbReference type="AlphaFoldDB" id="A0A1J1IEM1"/>
<protein>
    <submittedName>
        <fullName evidence="1">CLUMA_CG012266, isoform A</fullName>
    </submittedName>
</protein>
<organism evidence="1 2">
    <name type="scientific">Clunio marinus</name>
    <dbReference type="NCBI Taxonomy" id="568069"/>
    <lineage>
        <taxon>Eukaryota</taxon>
        <taxon>Metazoa</taxon>
        <taxon>Ecdysozoa</taxon>
        <taxon>Arthropoda</taxon>
        <taxon>Hexapoda</taxon>
        <taxon>Insecta</taxon>
        <taxon>Pterygota</taxon>
        <taxon>Neoptera</taxon>
        <taxon>Endopterygota</taxon>
        <taxon>Diptera</taxon>
        <taxon>Nematocera</taxon>
        <taxon>Chironomoidea</taxon>
        <taxon>Chironomidae</taxon>
        <taxon>Clunio</taxon>
    </lineage>
</organism>
<accession>A0A1J1IEM1</accession>
<gene>
    <name evidence="1" type="ORF">CLUMA_CG012266</name>
</gene>
<reference evidence="1 2" key="1">
    <citation type="submission" date="2015-04" db="EMBL/GenBank/DDBJ databases">
        <authorList>
            <person name="Syromyatnikov M.Y."/>
            <person name="Popov V.N."/>
        </authorList>
    </citation>
    <scope>NUCLEOTIDE SEQUENCE [LARGE SCALE GENOMIC DNA]</scope>
</reference>